<evidence type="ECO:0000256" key="5">
    <source>
        <dbReference type="ARBA" id="ARBA00022842"/>
    </source>
</evidence>
<dbReference type="CDD" id="cd18886">
    <property type="entry name" value="NUDIX_MutT_Nudt1"/>
    <property type="match status" value="1"/>
</dbReference>
<dbReference type="GO" id="GO:0046872">
    <property type="term" value="F:metal ion binding"/>
    <property type="evidence" value="ECO:0007669"/>
    <property type="project" value="UniProtKB-KW"/>
</dbReference>
<dbReference type="PROSITE" id="PS51462">
    <property type="entry name" value="NUDIX"/>
    <property type="match status" value="1"/>
</dbReference>
<reference evidence="8" key="1">
    <citation type="submission" date="2017-09" db="EMBL/GenBank/DDBJ databases">
        <title>Depth-based differentiation of microbial function through sediment-hosted aquifers and enrichment of novel symbionts in the deep terrestrial subsurface.</title>
        <authorList>
            <person name="Probst A.J."/>
            <person name="Ladd B."/>
            <person name="Jarett J.K."/>
            <person name="Geller-Mcgrath D.E."/>
            <person name="Sieber C.M.K."/>
            <person name="Emerson J.B."/>
            <person name="Anantharaman K."/>
            <person name="Thomas B.C."/>
            <person name="Malmstrom R."/>
            <person name="Stieglmeier M."/>
            <person name="Klingl A."/>
            <person name="Woyke T."/>
            <person name="Ryan C.M."/>
            <person name="Banfield J.F."/>
        </authorList>
    </citation>
    <scope>NUCLEOTIDE SEQUENCE [LARGE SCALE GENOMIC DNA]</scope>
</reference>
<evidence type="ECO:0000256" key="3">
    <source>
        <dbReference type="ARBA" id="ARBA00022723"/>
    </source>
</evidence>
<dbReference type="Gene3D" id="3.90.79.10">
    <property type="entry name" value="Nucleoside Triphosphate Pyrophosphohydrolase"/>
    <property type="match status" value="1"/>
</dbReference>
<proteinExistence type="inferred from homology"/>
<comment type="caution">
    <text evidence="7">The sequence shown here is derived from an EMBL/GenBank/DDBJ whole genome shotgun (WGS) entry which is preliminary data.</text>
</comment>
<sequence>MEIKKATVVYILKENRKRVLMIEGIKTYAPHYGKYNGVGGKFEPIDDENPEACATREVEEESGYTAEELNLIGKIRSTGMFPEKEFIVYYYTCEKFSGEQREDPEQGPLVWAEIGEDGLPDVPILDGDKIFFPWIMADKKFEATFYYNDREYLRHEVTFKETEIPKFDKR</sequence>
<name>A0A2H0TY09_9BACT</name>
<dbReference type="EMBL" id="PFBU01000063">
    <property type="protein sequence ID" value="PIR78118.1"/>
    <property type="molecule type" value="Genomic_DNA"/>
</dbReference>
<dbReference type="GO" id="GO:0005737">
    <property type="term" value="C:cytoplasm"/>
    <property type="evidence" value="ECO:0007669"/>
    <property type="project" value="TreeGrafter"/>
</dbReference>
<accession>A0A2H0TY09</accession>
<dbReference type="GO" id="GO:0016818">
    <property type="term" value="F:hydrolase activity, acting on acid anhydrides, in phosphorus-containing anhydrides"/>
    <property type="evidence" value="ECO:0007669"/>
    <property type="project" value="TreeGrafter"/>
</dbReference>
<dbReference type="SUPFAM" id="SSF55811">
    <property type="entry name" value="Nudix"/>
    <property type="match status" value="1"/>
</dbReference>
<dbReference type="InterPro" id="IPR015797">
    <property type="entry name" value="NUDIX_hydrolase-like_dom_sf"/>
</dbReference>
<evidence type="ECO:0000256" key="4">
    <source>
        <dbReference type="ARBA" id="ARBA00022801"/>
    </source>
</evidence>
<keyword evidence="4" id="KW-0378">Hydrolase</keyword>
<dbReference type="AlphaFoldDB" id="A0A2H0TY09"/>
<keyword evidence="5" id="KW-0460">Magnesium</keyword>
<dbReference type="Proteomes" id="UP000230852">
    <property type="component" value="Unassembled WGS sequence"/>
</dbReference>
<dbReference type="PANTHER" id="PTHR43758:SF2">
    <property type="entry name" value="OXIDIZED PURINE NUCLEOSIDE TRIPHOSPHATE HYDROLASE"/>
    <property type="match status" value="1"/>
</dbReference>
<keyword evidence="3" id="KW-0479">Metal-binding</keyword>
<feature type="domain" description="Nudix hydrolase" evidence="6">
    <location>
        <begin position="2"/>
        <end position="137"/>
    </location>
</feature>
<organism evidence="7 8">
    <name type="scientific">Candidatus Magasanikbacteria bacterium CG10_big_fil_rev_8_21_14_0_10_36_16</name>
    <dbReference type="NCBI Taxonomy" id="1974645"/>
    <lineage>
        <taxon>Bacteria</taxon>
        <taxon>Candidatus Magasanikiibacteriota</taxon>
    </lineage>
</organism>
<evidence type="ECO:0000256" key="2">
    <source>
        <dbReference type="ARBA" id="ARBA00005582"/>
    </source>
</evidence>
<evidence type="ECO:0000259" key="6">
    <source>
        <dbReference type="PROSITE" id="PS51462"/>
    </source>
</evidence>
<protein>
    <submittedName>
        <fullName evidence="7">DNA mismatch repair protein MutT</fullName>
    </submittedName>
</protein>
<dbReference type="Pfam" id="PF00293">
    <property type="entry name" value="NUDIX"/>
    <property type="match status" value="1"/>
</dbReference>
<evidence type="ECO:0000313" key="7">
    <source>
        <dbReference type="EMBL" id="PIR78118.1"/>
    </source>
</evidence>
<evidence type="ECO:0000256" key="1">
    <source>
        <dbReference type="ARBA" id="ARBA00001946"/>
    </source>
</evidence>
<comment type="similarity">
    <text evidence="2">Belongs to the Nudix hydrolase family.</text>
</comment>
<dbReference type="InterPro" id="IPR000086">
    <property type="entry name" value="NUDIX_hydrolase_dom"/>
</dbReference>
<dbReference type="PANTHER" id="PTHR43758">
    <property type="entry name" value="7,8-DIHYDRO-8-OXOGUANINE TRIPHOSPHATASE"/>
    <property type="match status" value="1"/>
</dbReference>
<gene>
    <name evidence="7" type="ORF">COU28_03445</name>
</gene>
<comment type="cofactor">
    <cofactor evidence="1">
        <name>Mg(2+)</name>
        <dbReference type="ChEBI" id="CHEBI:18420"/>
    </cofactor>
</comment>
<evidence type="ECO:0000313" key="8">
    <source>
        <dbReference type="Proteomes" id="UP000230852"/>
    </source>
</evidence>